<keyword evidence="5" id="KW-0175">Coiled coil</keyword>
<comment type="subcellular location">
    <subcellularLocation>
        <location evidence="1">Membrane</location>
        <topology evidence="1">Multi-pass membrane protein</topology>
    </subcellularLocation>
</comment>
<proteinExistence type="predicted"/>
<keyword evidence="3 6" id="KW-1133">Transmembrane helix</keyword>
<organism evidence="7 8">
    <name type="scientific">Absicoccus intestinalis</name>
    <dbReference type="NCBI Taxonomy" id="2926319"/>
    <lineage>
        <taxon>Bacteria</taxon>
        <taxon>Bacillati</taxon>
        <taxon>Bacillota</taxon>
        <taxon>Erysipelotrichia</taxon>
        <taxon>Erysipelotrichales</taxon>
        <taxon>Erysipelotrichaceae</taxon>
        <taxon>Absicoccus</taxon>
    </lineage>
</organism>
<gene>
    <name evidence="7" type="ORF">MOZ64_05785</name>
</gene>
<dbReference type="EMBL" id="JALBUS010000007">
    <property type="protein sequence ID" value="MDX8417351.1"/>
    <property type="molecule type" value="Genomic_DNA"/>
</dbReference>
<evidence type="ECO:0000256" key="6">
    <source>
        <dbReference type="SAM" id="Phobius"/>
    </source>
</evidence>
<dbReference type="InterPro" id="IPR006480">
    <property type="entry name" value="Phage_holin_4_1"/>
</dbReference>
<evidence type="ECO:0000256" key="4">
    <source>
        <dbReference type="ARBA" id="ARBA00023136"/>
    </source>
</evidence>
<evidence type="ECO:0000313" key="8">
    <source>
        <dbReference type="Proteomes" id="UP001285244"/>
    </source>
</evidence>
<evidence type="ECO:0000313" key="7">
    <source>
        <dbReference type="EMBL" id="MDX8417351.1"/>
    </source>
</evidence>
<accession>A0ABU4WLE3</accession>
<evidence type="ECO:0000256" key="5">
    <source>
        <dbReference type="SAM" id="Coils"/>
    </source>
</evidence>
<dbReference type="Pfam" id="PF05105">
    <property type="entry name" value="Phage_holin_4_1"/>
    <property type="match status" value="1"/>
</dbReference>
<reference evidence="7 8" key="1">
    <citation type="submission" date="2022-03" db="EMBL/GenBank/DDBJ databases">
        <title>Novel taxa within the pig intestine.</title>
        <authorList>
            <person name="Wylensek D."/>
            <person name="Bishof K."/>
            <person name="Afrizal A."/>
            <person name="Clavel T."/>
        </authorList>
    </citation>
    <scope>NUCLEOTIDE SEQUENCE [LARGE SCALE GENOMIC DNA]</scope>
    <source>
        <strain evidence="7 8">Cla-KB-P134</strain>
    </source>
</reference>
<dbReference type="Proteomes" id="UP001285244">
    <property type="component" value="Unassembled WGS sequence"/>
</dbReference>
<comment type="caution">
    <text evidence="7">The sequence shown here is derived from an EMBL/GenBank/DDBJ whole genome shotgun (WGS) entry which is preliminary data.</text>
</comment>
<name>A0ABU4WLE3_9FIRM</name>
<dbReference type="RefSeq" id="WP_320325643.1">
    <property type="nucleotide sequence ID" value="NZ_JALBUS010000007.1"/>
</dbReference>
<keyword evidence="8" id="KW-1185">Reference proteome</keyword>
<keyword evidence="2 6" id="KW-0812">Transmembrane</keyword>
<evidence type="ECO:0000256" key="2">
    <source>
        <dbReference type="ARBA" id="ARBA00022692"/>
    </source>
</evidence>
<protein>
    <submittedName>
        <fullName evidence="7">Phage holin family protein</fullName>
    </submittedName>
</protein>
<evidence type="ECO:0000256" key="3">
    <source>
        <dbReference type="ARBA" id="ARBA00022989"/>
    </source>
</evidence>
<evidence type="ECO:0000256" key="1">
    <source>
        <dbReference type="ARBA" id="ARBA00004141"/>
    </source>
</evidence>
<sequence length="155" mass="17566">MDQNGMIDILMRFHFVNEGWCLTTPLLMMGIDIFVGTVHAMATKTFQSSRMRIGLSKKTGEIAILLIGELLSFSMGLPRELMSCVSAYIIFMEFMSIMENCEKSGVPIPKFIKNIVNNVDESLTEDDYKALTTRLNEALKTVEDLEQESKKRRGD</sequence>
<keyword evidence="4 6" id="KW-0472">Membrane</keyword>
<dbReference type="NCBIfam" id="TIGR01593">
    <property type="entry name" value="holin_tox_secr"/>
    <property type="match status" value="1"/>
</dbReference>
<feature type="transmembrane region" description="Helical" evidence="6">
    <location>
        <begin position="20"/>
        <end position="42"/>
    </location>
</feature>
<feature type="coiled-coil region" evidence="5">
    <location>
        <begin position="128"/>
        <end position="155"/>
    </location>
</feature>